<dbReference type="PANTHER" id="PTHR23327">
    <property type="entry name" value="RING FINGER PROTEIN 127"/>
    <property type="match status" value="1"/>
</dbReference>
<evidence type="ECO:0000256" key="1">
    <source>
        <dbReference type="ARBA" id="ARBA00022723"/>
    </source>
</evidence>
<evidence type="ECO:0000256" key="5">
    <source>
        <dbReference type="SAM" id="MobiDB-lite"/>
    </source>
</evidence>
<accession>A0A2K3QE50</accession>
<evidence type="ECO:0000259" key="6">
    <source>
        <dbReference type="PROSITE" id="PS50089"/>
    </source>
</evidence>
<dbReference type="Gene3D" id="2.30.130.40">
    <property type="entry name" value="LON domain-like"/>
    <property type="match status" value="1"/>
</dbReference>
<feature type="compositionally biased region" description="Polar residues" evidence="5">
    <location>
        <begin position="57"/>
        <end position="66"/>
    </location>
</feature>
<dbReference type="InterPro" id="IPR017907">
    <property type="entry name" value="Znf_RING_CS"/>
</dbReference>
<feature type="domain" description="Lon N-terminal" evidence="7">
    <location>
        <begin position="350"/>
        <end position="605"/>
    </location>
</feature>
<dbReference type="CDD" id="cd16514">
    <property type="entry name" value="RING-HC_LONFs_rpt2"/>
    <property type="match status" value="1"/>
</dbReference>
<evidence type="ECO:0000256" key="4">
    <source>
        <dbReference type="PROSITE-ProRule" id="PRU00175"/>
    </source>
</evidence>
<keyword evidence="9" id="KW-1185">Reference proteome</keyword>
<dbReference type="InterPro" id="IPR046336">
    <property type="entry name" value="Lon_prtase_N_sf"/>
</dbReference>
<feature type="domain" description="RING-type" evidence="6">
    <location>
        <begin position="264"/>
        <end position="302"/>
    </location>
</feature>
<keyword evidence="2 4" id="KW-0863">Zinc-finger</keyword>
<dbReference type="Gene3D" id="3.30.40.10">
    <property type="entry name" value="Zinc/RING finger domain, C3HC4 (zinc finger)"/>
    <property type="match status" value="2"/>
</dbReference>
<dbReference type="EMBL" id="NRSZ01000662">
    <property type="protein sequence ID" value="PNY25802.1"/>
    <property type="molecule type" value="Genomic_DNA"/>
</dbReference>
<dbReference type="InterPro" id="IPR013083">
    <property type="entry name" value="Znf_RING/FYVE/PHD"/>
</dbReference>
<dbReference type="InterPro" id="IPR003111">
    <property type="entry name" value="Lon_prtase_N"/>
</dbReference>
<evidence type="ECO:0000256" key="2">
    <source>
        <dbReference type="ARBA" id="ARBA00022771"/>
    </source>
</evidence>
<dbReference type="InterPro" id="IPR001841">
    <property type="entry name" value="Znf_RING"/>
</dbReference>
<comment type="caution">
    <text evidence="8">The sequence shown here is derived from an EMBL/GenBank/DDBJ whole genome shotgun (WGS) entry which is preliminary data.</text>
</comment>
<feature type="compositionally biased region" description="Basic and acidic residues" evidence="5">
    <location>
        <begin position="480"/>
        <end position="507"/>
    </location>
</feature>
<feature type="compositionally biased region" description="Low complexity" evidence="5">
    <location>
        <begin position="38"/>
        <end position="56"/>
    </location>
</feature>
<dbReference type="InterPro" id="IPR015947">
    <property type="entry name" value="PUA-like_sf"/>
</dbReference>
<dbReference type="PROSITE" id="PS50089">
    <property type="entry name" value="ZF_RING_2"/>
    <property type="match status" value="2"/>
</dbReference>
<sequence length="609" mass="68181">MSPNEPDLAASSPLPDPQEPRGAASQPSPGTAPPSLGELQAEQQQQQSQTQADLTSTWQHQDQQGSDRGPGQPPVEHRTPLPEQAREIVRLFQCPCCSVPYKDAVTLPCGRSICKTCLPETHARISITYPALPNRSQAFRCPFDECNKEHVLGDCGVDVILGKMVQIMQDEIERAKADALELKLSTQIVIKDPLEAAGIASLVRVVNGGRLAATWTLAAEGGLLFEAEATYRESPSSPPREDLTNLETESLSRVQEALRGEMDCQICYALLYDPLTTGCGHTFCRPCLHRVLDHSRNCPVCRQELSINPLLRHGSCPPNKNIKRIMDMFWKDELVARGETAAAELAMRLQDLEPLFICTLAFPMMPIILHIFEPRYRLMIRRALEGDRTFGMVLPRRRRQSGDRCFHGLGTLLRIVRSEVYPDGRSLIQAVGLSRFRVLQHREFDGYTVGRLDRIDDVSLEEEEAMEAAEVGAGIQAAGDNHDEDRGIHTQDADNDGDAAHVHDDSSRPGIPPRPMRVADLDRMTTQSLIQYATGFVARMRAQSVPWLADPMLRLYGECPDDPAVFPWWFVSMLPVKDVEKYRLLRTLRVRDRLKICGAWIIEMETAPW</sequence>
<evidence type="ECO:0000313" key="9">
    <source>
        <dbReference type="Proteomes" id="UP000236621"/>
    </source>
</evidence>
<proteinExistence type="predicted"/>
<organism evidence="8 9">
    <name type="scientific">Tolypocladium capitatum</name>
    <dbReference type="NCBI Taxonomy" id="45235"/>
    <lineage>
        <taxon>Eukaryota</taxon>
        <taxon>Fungi</taxon>
        <taxon>Dikarya</taxon>
        <taxon>Ascomycota</taxon>
        <taxon>Pezizomycotina</taxon>
        <taxon>Sordariomycetes</taxon>
        <taxon>Hypocreomycetidae</taxon>
        <taxon>Hypocreales</taxon>
        <taxon>Ophiocordycipitaceae</taxon>
        <taxon>Tolypocladium</taxon>
    </lineage>
</organism>
<dbReference type="Pfam" id="PF13923">
    <property type="entry name" value="zf-C3HC4_2"/>
    <property type="match status" value="1"/>
</dbReference>
<feature type="region of interest" description="Disordered" evidence="5">
    <location>
        <begin position="1"/>
        <end position="79"/>
    </location>
</feature>
<keyword evidence="1" id="KW-0479">Metal-binding</keyword>
<evidence type="ECO:0000259" key="7">
    <source>
        <dbReference type="PROSITE" id="PS51787"/>
    </source>
</evidence>
<feature type="domain" description="RING-type" evidence="6">
    <location>
        <begin position="94"/>
        <end position="145"/>
    </location>
</feature>
<evidence type="ECO:0000256" key="3">
    <source>
        <dbReference type="ARBA" id="ARBA00022833"/>
    </source>
</evidence>
<dbReference type="SUPFAM" id="SSF88697">
    <property type="entry name" value="PUA domain-like"/>
    <property type="match status" value="1"/>
</dbReference>
<keyword evidence="3" id="KW-0862">Zinc</keyword>
<dbReference type="SMART" id="SM00464">
    <property type="entry name" value="LON"/>
    <property type="match status" value="1"/>
</dbReference>
<evidence type="ECO:0000313" key="8">
    <source>
        <dbReference type="EMBL" id="PNY25802.1"/>
    </source>
</evidence>
<gene>
    <name evidence="8" type="ORF">TCAP_04260</name>
</gene>
<dbReference type="PROSITE" id="PS00518">
    <property type="entry name" value="ZF_RING_1"/>
    <property type="match status" value="1"/>
</dbReference>
<dbReference type="Pfam" id="PF02190">
    <property type="entry name" value="LON_substr_bdg"/>
    <property type="match status" value="1"/>
</dbReference>
<dbReference type="PROSITE" id="PS51787">
    <property type="entry name" value="LON_N"/>
    <property type="match status" value="1"/>
</dbReference>
<dbReference type="SMART" id="SM00184">
    <property type="entry name" value="RING"/>
    <property type="match status" value="2"/>
</dbReference>
<dbReference type="OrthoDB" id="264917at2759"/>
<dbReference type="AlphaFoldDB" id="A0A2K3QE50"/>
<dbReference type="Proteomes" id="UP000236621">
    <property type="component" value="Unassembled WGS sequence"/>
</dbReference>
<feature type="region of interest" description="Disordered" evidence="5">
    <location>
        <begin position="480"/>
        <end position="516"/>
    </location>
</feature>
<name>A0A2K3QE50_9HYPO</name>
<protein>
    <submittedName>
        <fullName evidence="8">LON peptidase N-terminal domain and RING finger protein 1</fullName>
    </submittedName>
</protein>
<dbReference type="GO" id="GO:0008270">
    <property type="term" value="F:zinc ion binding"/>
    <property type="evidence" value="ECO:0007669"/>
    <property type="project" value="UniProtKB-KW"/>
</dbReference>
<reference evidence="8 9" key="1">
    <citation type="submission" date="2017-08" db="EMBL/GenBank/DDBJ databases">
        <title>Harnessing the power of phylogenomics to disentangle the directionality and signatures of interkingdom host jumping in the parasitic fungal genus Tolypocladium.</title>
        <authorList>
            <person name="Quandt C.A."/>
            <person name="Patterson W."/>
            <person name="Spatafora J.W."/>
        </authorList>
    </citation>
    <scope>NUCLEOTIDE SEQUENCE [LARGE SCALE GENOMIC DNA]</scope>
    <source>
        <strain evidence="8 9">CBS 113982</strain>
    </source>
</reference>
<dbReference type="GO" id="GO:0061630">
    <property type="term" value="F:ubiquitin protein ligase activity"/>
    <property type="evidence" value="ECO:0007669"/>
    <property type="project" value="TreeGrafter"/>
</dbReference>
<dbReference type="PANTHER" id="PTHR23327:SF42">
    <property type="entry name" value="LON PEPTIDASE N-TERMINAL DOMAIN AND RING FINGER PROTEIN C14F5.10C"/>
    <property type="match status" value="1"/>
</dbReference>
<dbReference type="STRING" id="45235.A0A2K3QE50"/>
<dbReference type="SUPFAM" id="SSF57850">
    <property type="entry name" value="RING/U-box"/>
    <property type="match status" value="2"/>
</dbReference>